<reference evidence="4 5" key="1">
    <citation type="submission" date="2024-02" db="EMBL/GenBank/DDBJ databases">
        <title>Herpetosiphon gulosus NBRC 112829.</title>
        <authorList>
            <person name="Ichikawa N."/>
            <person name="Katano-Makiyama Y."/>
            <person name="Hidaka K."/>
        </authorList>
    </citation>
    <scope>NUCLEOTIDE SEQUENCE [LARGE SCALE GENOMIC DNA]</scope>
    <source>
        <strain evidence="4 5">NBRC 112829</strain>
    </source>
</reference>
<dbReference type="Proteomes" id="UP001428290">
    <property type="component" value="Unassembled WGS sequence"/>
</dbReference>
<comment type="caution">
    <text evidence="4">The sequence shown here is derived from an EMBL/GenBank/DDBJ whole genome shotgun (WGS) entry which is preliminary data.</text>
</comment>
<dbReference type="InterPro" id="IPR036452">
    <property type="entry name" value="Ribo_hydro-like"/>
</dbReference>
<evidence type="ECO:0000313" key="4">
    <source>
        <dbReference type="EMBL" id="GAA5527270.1"/>
    </source>
</evidence>
<name>A0ABP9WVM1_9CHLR</name>
<feature type="domain" description="Inosine/uridine-preferring nucleoside hydrolase" evidence="3">
    <location>
        <begin position="5"/>
        <end position="298"/>
    </location>
</feature>
<dbReference type="EMBL" id="BAABRU010000003">
    <property type="protein sequence ID" value="GAA5527270.1"/>
    <property type="molecule type" value="Genomic_DNA"/>
</dbReference>
<gene>
    <name evidence="4" type="primary">rihB</name>
    <name evidence="4" type="ORF">Hgul01_01054</name>
</gene>
<dbReference type="Gene3D" id="3.90.245.10">
    <property type="entry name" value="Ribonucleoside hydrolase-like"/>
    <property type="match status" value="1"/>
</dbReference>
<dbReference type="PANTHER" id="PTHR12304:SF46">
    <property type="entry name" value="INOSINE-ADENOSINE-GUANOSINE-NUCLEOSIDE HYDROLASE"/>
    <property type="match status" value="1"/>
</dbReference>
<organism evidence="4 5">
    <name type="scientific">Herpetosiphon gulosus</name>
    <dbReference type="NCBI Taxonomy" id="1973496"/>
    <lineage>
        <taxon>Bacteria</taxon>
        <taxon>Bacillati</taxon>
        <taxon>Chloroflexota</taxon>
        <taxon>Chloroflexia</taxon>
        <taxon>Herpetosiphonales</taxon>
        <taxon>Herpetosiphonaceae</taxon>
        <taxon>Herpetosiphon</taxon>
    </lineage>
</organism>
<dbReference type="GO" id="GO:0016787">
    <property type="term" value="F:hydrolase activity"/>
    <property type="evidence" value="ECO:0007669"/>
    <property type="project" value="UniProtKB-KW"/>
</dbReference>
<sequence>MGLRLIVDSDLAIDDWLALGYVARHPAIDLLAITVAATGEAHANPAIKRAHGLLCLAEHAAVPIGAGRKRPLRGNNRFPWYLRWAMDVGLLLPVPKVQQSQTLSALDLLLQQLLGSEQPITLLCIGPLTNIGELLQLHPTIAARIKRLVIMGGAVHVAGNINSIIRTNNLTAEWNIYIDPYATQLVLESGLPITLVPLDVTNSVPVGSSFFELLEPTPKTAIAAHIKRVLQRIQKINRGLYFWDPLAAFVAVHPELVQYQPMRLKVVETAGAEQGRLVEAADGALVDVCIGVDRAYFEQHFWQIVNRVAE</sequence>
<keyword evidence="2" id="KW-0326">Glycosidase</keyword>
<dbReference type="InterPro" id="IPR001910">
    <property type="entry name" value="Inosine/uridine_hydrolase_dom"/>
</dbReference>
<protein>
    <submittedName>
        <fullName evidence="4">Pyrimidine-specific ribonucleoside hydrolase RihB</fullName>
    </submittedName>
</protein>
<dbReference type="RefSeq" id="WP_345720909.1">
    <property type="nucleotide sequence ID" value="NZ_BAABRU010000003.1"/>
</dbReference>
<evidence type="ECO:0000259" key="3">
    <source>
        <dbReference type="Pfam" id="PF01156"/>
    </source>
</evidence>
<dbReference type="InterPro" id="IPR023186">
    <property type="entry name" value="IUNH"/>
</dbReference>
<keyword evidence="1 4" id="KW-0378">Hydrolase</keyword>
<dbReference type="PANTHER" id="PTHR12304">
    <property type="entry name" value="INOSINE-URIDINE PREFERRING NUCLEOSIDE HYDROLASE"/>
    <property type="match status" value="1"/>
</dbReference>
<evidence type="ECO:0000256" key="1">
    <source>
        <dbReference type="ARBA" id="ARBA00022801"/>
    </source>
</evidence>
<keyword evidence="5" id="KW-1185">Reference proteome</keyword>
<dbReference type="Pfam" id="PF01156">
    <property type="entry name" value="IU_nuc_hydro"/>
    <property type="match status" value="1"/>
</dbReference>
<dbReference type="SUPFAM" id="SSF53590">
    <property type="entry name" value="Nucleoside hydrolase"/>
    <property type="match status" value="1"/>
</dbReference>
<evidence type="ECO:0000256" key="2">
    <source>
        <dbReference type="ARBA" id="ARBA00023295"/>
    </source>
</evidence>
<proteinExistence type="predicted"/>
<accession>A0ABP9WVM1</accession>
<evidence type="ECO:0000313" key="5">
    <source>
        <dbReference type="Proteomes" id="UP001428290"/>
    </source>
</evidence>